<evidence type="ECO:0000256" key="1">
    <source>
        <dbReference type="ARBA" id="ARBA00023186"/>
    </source>
</evidence>
<reference evidence="4" key="1">
    <citation type="submission" date="2021-01" db="EMBL/GenBank/DDBJ databases">
        <authorList>
            <person name="Corre E."/>
            <person name="Pelletier E."/>
            <person name="Niang G."/>
            <person name="Scheremetjew M."/>
            <person name="Finn R."/>
            <person name="Kale V."/>
            <person name="Holt S."/>
            <person name="Cochrane G."/>
            <person name="Meng A."/>
            <person name="Brown T."/>
            <person name="Cohen L."/>
        </authorList>
    </citation>
    <scope>NUCLEOTIDE SEQUENCE</scope>
    <source>
        <strain evidence="4">CCMP1897</strain>
    </source>
</reference>
<feature type="region of interest" description="Disordered" evidence="2">
    <location>
        <begin position="73"/>
        <end position="100"/>
    </location>
</feature>
<sequence length="360" mass="38866">MGKDYYQILGLQKGASEDEVKKAYRKLAVKWHPDKNPSNREAAEAKFKEVGEAYDVLSDPQKKEIYDAYGEEGLKSGAPPQGANGQAGGGFPMGGQGGGYQSYSFDQRQAEKIFEQFFGGGGPGGAGFANFYSAGGAGPSSGRFGSARHGMGSRRAGSFPSFGADSDEEMFEAFHPSAKRKAPASQHKLMLSLEELYTGVERKLKITRTVYDASGMSRQQSEVVTVTVKPGWKAGTKVTFAGKGDERPGMAPADVVFVIGEKPHAYFKREGDDLVYRCKVSLSKALTGFKLNLRSLDDRPVSVTFTDVTPPGSEKVIQGEGMPITRIPGARGNLRIQVDAEFPRRLTDEQKALIKQALPG</sequence>
<dbReference type="SUPFAM" id="SSF49493">
    <property type="entry name" value="HSP40/DnaJ peptide-binding domain"/>
    <property type="match status" value="2"/>
</dbReference>
<name>A0A7S3XGQ5_9CHLO</name>
<dbReference type="GO" id="GO:0005829">
    <property type="term" value="C:cytosol"/>
    <property type="evidence" value="ECO:0007669"/>
    <property type="project" value="TreeGrafter"/>
</dbReference>
<dbReference type="PANTHER" id="PTHR24078">
    <property type="entry name" value="DNAJ HOMOLOG SUBFAMILY C MEMBER"/>
    <property type="match status" value="1"/>
</dbReference>
<dbReference type="AlphaFoldDB" id="A0A7S3XGQ5"/>
<dbReference type="PRINTS" id="PR00625">
    <property type="entry name" value="JDOMAIN"/>
</dbReference>
<dbReference type="InterPro" id="IPR008971">
    <property type="entry name" value="HSP40/DnaJ_pept-bd"/>
</dbReference>
<dbReference type="InterPro" id="IPR002939">
    <property type="entry name" value="DnaJ_C"/>
</dbReference>
<dbReference type="Pfam" id="PF00226">
    <property type="entry name" value="DnaJ"/>
    <property type="match status" value="1"/>
</dbReference>
<evidence type="ECO:0000256" key="2">
    <source>
        <dbReference type="SAM" id="MobiDB-lite"/>
    </source>
</evidence>
<evidence type="ECO:0000313" key="4">
    <source>
        <dbReference type="EMBL" id="CAE0613398.1"/>
    </source>
</evidence>
<dbReference type="InterPro" id="IPR036869">
    <property type="entry name" value="J_dom_sf"/>
</dbReference>
<dbReference type="PROSITE" id="PS50076">
    <property type="entry name" value="DNAJ_2"/>
    <property type="match status" value="1"/>
</dbReference>
<dbReference type="SMART" id="SM00271">
    <property type="entry name" value="DnaJ"/>
    <property type="match status" value="1"/>
</dbReference>
<dbReference type="FunFam" id="1.10.287.110:FF:000072">
    <property type="entry name" value="DnaJ family protein"/>
    <property type="match status" value="1"/>
</dbReference>
<dbReference type="Pfam" id="PF01556">
    <property type="entry name" value="DnaJ_C"/>
    <property type="match status" value="1"/>
</dbReference>
<protein>
    <recommendedName>
        <fullName evidence="3">J domain-containing protein</fullName>
    </recommendedName>
</protein>
<keyword evidence="1" id="KW-0143">Chaperone</keyword>
<dbReference type="FunFam" id="2.60.260.20:FF:000006">
    <property type="entry name" value="DnaJ subfamily B member 13"/>
    <property type="match status" value="1"/>
</dbReference>
<dbReference type="PROSITE" id="PS00636">
    <property type="entry name" value="DNAJ_1"/>
    <property type="match status" value="1"/>
</dbReference>
<dbReference type="EMBL" id="HBIS01008715">
    <property type="protein sequence ID" value="CAE0613398.1"/>
    <property type="molecule type" value="Transcribed_RNA"/>
</dbReference>
<dbReference type="Gene3D" id="1.10.287.110">
    <property type="entry name" value="DnaJ domain"/>
    <property type="match status" value="1"/>
</dbReference>
<feature type="compositionally biased region" description="Gly residues" evidence="2">
    <location>
        <begin position="85"/>
        <end position="100"/>
    </location>
</feature>
<dbReference type="CDD" id="cd06257">
    <property type="entry name" value="DnaJ"/>
    <property type="match status" value="1"/>
</dbReference>
<organism evidence="4">
    <name type="scientific">Picocystis salinarum</name>
    <dbReference type="NCBI Taxonomy" id="88271"/>
    <lineage>
        <taxon>Eukaryota</taxon>
        <taxon>Viridiplantae</taxon>
        <taxon>Chlorophyta</taxon>
        <taxon>Picocystophyceae</taxon>
        <taxon>Picocystales</taxon>
        <taxon>Picocystaceae</taxon>
        <taxon>Picocystis</taxon>
    </lineage>
</organism>
<proteinExistence type="predicted"/>
<dbReference type="Gene3D" id="2.60.260.20">
    <property type="entry name" value="Urease metallochaperone UreE, N-terminal domain"/>
    <property type="match status" value="2"/>
</dbReference>
<dbReference type="FunFam" id="2.60.260.20:FF:000002">
    <property type="entry name" value="Dnaj homolog subfamily b member"/>
    <property type="match status" value="1"/>
</dbReference>
<evidence type="ECO:0000259" key="3">
    <source>
        <dbReference type="PROSITE" id="PS50076"/>
    </source>
</evidence>
<dbReference type="GO" id="GO:0006457">
    <property type="term" value="P:protein folding"/>
    <property type="evidence" value="ECO:0007669"/>
    <property type="project" value="InterPro"/>
</dbReference>
<dbReference type="SUPFAM" id="SSF46565">
    <property type="entry name" value="Chaperone J-domain"/>
    <property type="match status" value="1"/>
</dbReference>
<dbReference type="InterPro" id="IPR018253">
    <property type="entry name" value="DnaJ_domain_CS"/>
</dbReference>
<gene>
    <name evidence="4" type="ORF">PSAL00342_LOCUS7297</name>
</gene>
<feature type="domain" description="J" evidence="3">
    <location>
        <begin position="4"/>
        <end position="70"/>
    </location>
</feature>
<dbReference type="InterPro" id="IPR051339">
    <property type="entry name" value="DnaJ_subfamily_B"/>
</dbReference>
<accession>A0A7S3XGQ5</accession>
<dbReference type="GO" id="GO:0051087">
    <property type="term" value="F:protein-folding chaperone binding"/>
    <property type="evidence" value="ECO:0007669"/>
    <property type="project" value="TreeGrafter"/>
</dbReference>
<dbReference type="PANTHER" id="PTHR24078:SF553">
    <property type="entry name" value="DNAJ HOMOLOG SUBFAMILY B MEMBER 5"/>
    <property type="match status" value="1"/>
</dbReference>
<dbReference type="CDD" id="cd10747">
    <property type="entry name" value="DnaJ_C"/>
    <property type="match status" value="1"/>
</dbReference>
<dbReference type="InterPro" id="IPR001623">
    <property type="entry name" value="DnaJ_domain"/>
</dbReference>
<dbReference type="GO" id="GO:0051082">
    <property type="term" value="F:unfolded protein binding"/>
    <property type="evidence" value="ECO:0007669"/>
    <property type="project" value="InterPro"/>
</dbReference>